<comment type="similarity">
    <text evidence="3">Belongs to the glycosyl hydrolase 5 (cellulase A) family.</text>
</comment>
<evidence type="ECO:0000256" key="3">
    <source>
        <dbReference type="RuleBase" id="RU361153"/>
    </source>
</evidence>
<dbReference type="PANTHER" id="PTHR34142:SF1">
    <property type="entry name" value="GLYCOSIDE HYDROLASE FAMILY 5 DOMAIN-CONTAINING PROTEIN"/>
    <property type="match status" value="1"/>
</dbReference>
<evidence type="ECO:0000313" key="6">
    <source>
        <dbReference type="EMBL" id="ESR27168.1"/>
    </source>
</evidence>
<dbReference type="STRING" id="631454.N177_0147"/>
<dbReference type="Pfam" id="PF00150">
    <property type="entry name" value="Cellulase"/>
    <property type="match status" value="1"/>
</dbReference>
<evidence type="ECO:0000256" key="1">
    <source>
        <dbReference type="ARBA" id="ARBA00022801"/>
    </source>
</evidence>
<reference evidence="6 7" key="1">
    <citation type="journal article" date="2014" name="Genome Announc.">
        <title>Draft Genome Sequence of Lutibaculum baratangense Strain AMV1T, Isolated from a Mud Volcano in Andamans, India.</title>
        <authorList>
            <person name="Singh A."/>
            <person name="Sreenivas A."/>
            <person name="Sathyanarayana Reddy G."/>
            <person name="Pinnaka A.K."/>
            <person name="Shivaji S."/>
        </authorList>
    </citation>
    <scope>NUCLEOTIDE SEQUENCE [LARGE SCALE GENOMIC DNA]</scope>
    <source>
        <strain evidence="6 7">AMV1</strain>
    </source>
</reference>
<feature type="domain" description="Glycoside hydrolase family 5" evidence="5">
    <location>
        <begin position="75"/>
        <end position="322"/>
    </location>
</feature>
<dbReference type="InterPro" id="IPR018087">
    <property type="entry name" value="Glyco_hydro_5_CS"/>
</dbReference>
<sequence>MHLPSRHHQTAERFCTRRRFLGLGAAALAAAALPAHAAPSPMLSLDGPSLLCGGQPLSLKGVAMGDPLLTRVERPAGDYRHLAEGWGANTVRLSVHPGLWRRQPRRMLAALEAEVAAARGAGQVVIIDWHAIGWPGGSHFRPPARWGLPPDAYDCDLALARFFWSTVASRFGYDRHVIFEIWNEPVRLENEGRLSAPGRDWTELKPILASLVAEIRRHHADNLVLVTGGHWASDLTGVAEDPLDDPRAAYSWHVYPGTARGDLDLLDRLLGDLPQSRAVFVTEWGFGGQDEHLRGGAADFGDAFVHRFLAARGLHWTAWCWHPIWQPALVEPDWQTPTEIGSWVRALMLRAEG</sequence>
<dbReference type="RefSeq" id="WP_023430304.1">
    <property type="nucleotide sequence ID" value="NZ_AWXZ01000007.1"/>
</dbReference>
<dbReference type="SUPFAM" id="SSF51445">
    <property type="entry name" value="(Trans)glycosidases"/>
    <property type="match status" value="1"/>
</dbReference>
<feature type="chain" id="PRO_5004728739" evidence="4">
    <location>
        <begin position="38"/>
        <end position="353"/>
    </location>
</feature>
<dbReference type="Gene3D" id="3.20.20.80">
    <property type="entry name" value="Glycosidases"/>
    <property type="match status" value="1"/>
</dbReference>
<dbReference type="EMBL" id="AWXZ01000007">
    <property type="protein sequence ID" value="ESR27168.1"/>
    <property type="molecule type" value="Genomic_DNA"/>
</dbReference>
<gene>
    <name evidence="6" type="ORF">N177_0147</name>
</gene>
<dbReference type="OrthoDB" id="1153097at2"/>
<dbReference type="InterPro" id="IPR006311">
    <property type="entry name" value="TAT_signal"/>
</dbReference>
<accession>V4TN69</accession>
<keyword evidence="4" id="KW-0732">Signal</keyword>
<protein>
    <submittedName>
        <fullName evidence="6">Cellulase</fullName>
        <ecNumber evidence="6">3.2.1.4</ecNumber>
    </submittedName>
</protein>
<comment type="caution">
    <text evidence="6">The sequence shown here is derived from an EMBL/GenBank/DDBJ whole genome shotgun (WGS) entry which is preliminary data.</text>
</comment>
<dbReference type="GO" id="GO:0008810">
    <property type="term" value="F:cellulase activity"/>
    <property type="evidence" value="ECO:0007669"/>
    <property type="project" value="UniProtKB-EC"/>
</dbReference>
<dbReference type="EC" id="3.2.1.4" evidence="6"/>
<keyword evidence="2 3" id="KW-0326">Glycosidase</keyword>
<feature type="signal peptide" evidence="4">
    <location>
        <begin position="1"/>
        <end position="37"/>
    </location>
</feature>
<dbReference type="GO" id="GO:0009251">
    <property type="term" value="P:glucan catabolic process"/>
    <property type="evidence" value="ECO:0007669"/>
    <property type="project" value="TreeGrafter"/>
</dbReference>
<dbReference type="Proteomes" id="UP000017819">
    <property type="component" value="Unassembled WGS sequence"/>
</dbReference>
<evidence type="ECO:0000259" key="5">
    <source>
        <dbReference type="Pfam" id="PF00150"/>
    </source>
</evidence>
<keyword evidence="7" id="KW-1185">Reference proteome</keyword>
<proteinExistence type="inferred from homology"/>
<dbReference type="PROSITE" id="PS51318">
    <property type="entry name" value="TAT"/>
    <property type="match status" value="1"/>
</dbReference>
<dbReference type="InterPro" id="IPR017853">
    <property type="entry name" value="GH"/>
</dbReference>
<keyword evidence="1 3" id="KW-0378">Hydrolase</keyword>
<dbReference type="AlphaFoldDB" id="V4TN69"/>
<evidence type="ECO:0000256" key="4">
    <source>
        <dbReference type="SAM" id="SignalP"/>
    </source>
</evidence>
<evidence type="ECO:0000256" key="2">
    <source>
        <dbReference type="ARBA" id="ARBA00023295"/>
    </source>
</evidence>
<dbReference type="eggNOG" id="COG2730">
    <property type="taxonomic scope" value="Bacteria"/>
</dbReference>
<organism evidence="6 7">
    <name type="scientific">Lutibaculum baratangense AMV1</name>
    <dbReference type="NCBI Taxonomy" id="631454"/>
    <lineage>
        <taxon>Bacteria</taxon>
        <taxon>Pseudomonadati</taxon>
        <taxon>Pseudomonadota</taxon>
        <taxon>Alphaproteobacteria</taxon>
        <taxon>Hyphomicrobiales</taxon>
        <taxon>Tepidamorphaceae</taxon>
        <taxon>Lutibaculum</taxon>
    </lineage>
</organism>
<dbReference type="PROSITE" id="PS00659">
    <property type="entry name" value="GLYCOSYL_HYDROL_F5"/>
    <property type="match status" value="1"/>
</dbReference>
<dbReference type="InterPro" id="IPR001547">
    <property type="entry name" value="Glyco_hydro_5"/>
</dbReference>
<dbReference type="PANTHER" id="PTHR34142">
    <property type="entry name" value="ENDO-BETA-1,4-GLUCANASE A"/>
    <property type="match status" value="1"/>
</dbReference>
<name>V4TN69_9HYPH</name>
<evidence type="ECO:0000313" key="7">
    <source>
        <dbReference type="Proteomes" id="UP000017819"/>
    </source>
</evidence>